<evidence type="ECO:0000256" key="1">
    <source>
        <dbReference type="PROSITE-ProRule" id="PRU00023"/>
    </source>
</evidence>
<dbReference type="Proteomes" id="UP001152797">
    <property type="component" value="Unassembled WGS sequence"/>
</dbReference>
<comment type="caution">
    <text evidence="2">The sequence shown here is derived from an EMBL/GenBank/DDBJ whole genome shotgun (WGS) entry which is preliminary data.</text>
</comment>
<dbReference type="PROSITE" id="PS50088">
    <property type="entry name" value="ANK_REPEAT"/>
    <property type="match status" value="1"/>
</dbReference>
<dbReference type="Gene3D" id="1.25.40.20">
    <property type="entry name" value="Ankyrin repeat-containing domain"/>
    <property type="match status" value="1"/>
</dbReference>
<feature type="repeat" description="ANK" evidence="1">
    <location>
        <begin position="73"/>
        <end position="105"/>
    </location>
</feature>
<dbReference type="EMBL" id="CAMXCT030006788">
    <property type="protein sequence ID" value="CAL4807367.1"/>
    <property type="molecule type" value="Genomic_DNA"/>
</dbReference>
<keyword evidence="1" id="KW-0040">ANK repeat</keyword>
<dbReference type="InterPro" id="IPR036770">
    <property type="entry name" value="Ankyrin_rpt-contain_sf"/>
</dbReference>
<dbReference type="SUPFAM" id="SSF48403">
    <property type="entry name" value="Ankyrin repeat"/>
    <property type="match status" value="1"/>
</dbReference>
<dbReference type="Pfam" id="PF13857">
    <property type="entry name" value="Ank_5"/>
    <property type="match status" value="1"/>
</dbReference>
<name>A0A9P1GS82_9DINO</name>
<dbReference type="InterPro" id="IPR002110">
    <property type="entry name" value="Ankyrin_rpt"/>
</dbReference>
<evidence type="ECO:0000313" key="3">
    <source>
        <dbReference type="EMBL" id="CAL1173430.1"/>
    </source>
</evidence>
<evidence type="ECO:0000313" key="5">
    <source>
        <dbReference type="Proteomes" id="UP001152797"/>
    </source>
</evidence>
<reference evidence="3" key="2">
    <citation type="submission" date="2024-04" db="EMBL/GenBank/DDBJ databases">
        <authorList>
            <person name="Chen Y."/>
            <person name="Shah S."/>
            <person name="Dougan E. K."/>
            <person name="Thang M."/>
            <person name="Chan C."/>
        </authorList>
    </citation>
    <scope>NUCLEOTIDE SEQUENCE [LARGE SCALE GENOMIC DNA]</scope>
</reference>
<reference evidence="2" key="1">
    <citation type="submission" date="2022-10" db="EMBL/GenBank/DDBJ databases">
        <authorList>
            <person name="Chen Y."/>
            <person name="Dougan E. K."/>
            <person name="Chan C."/>
            <person name="Rhodes N."/>
            <person name="Thang M."/>
        </authorList>
    </citation>
    <scope>NUCLEOTIDE SEQUENCE</scope>
</reference>
<dbReference type="AlphaFoldDB" id="A0A9P1GS82"/>
<dbReference type="EMBL" id="CAMXCT020006788">
    <property type="protein sequence ID" value="CAL1173430.1"/>
    <property type="molecule type" value="Genomic_DNA"/>
</dbReference>
<accession>A0A9P1GS82</accession>
<keyword evidence="5" id="KW-1185">Reference proteome</keyword>
<protein>
    <submittedName>
        <fullName evidence="4">Caskin-2</fullName>
    </submittedName>
</protein>
<gene>
    <name evidence="2" type="ORF">C1SCF055_LOCUS44504</name>
</gene>
<evidence type="ECO:0000313" key="4">
    <source>
        <dbReference type="EMBL" id="CAL4807367.1"/>
    </source>
</evidence>
<proteinExistence type="predicted"/>
<dbReference type="EMBL" id="CAMXCT010006788">
    <property type="protein sequence ID" value="CAI4020055.1"/>
    <property type="molecule type" value="Genomic_DNA"/>
</dbReference>
<evidence type="ECO:0000313" key="2">
    <source>
        <dbReference type="EMBL" id="CAI4020055.1"/>
    </source>
</evidence>
<dbReference type="OrthoDB" id="436395at2759"/>
<organism evidence="2">
    <name type="scientific">Cladocopium goreaui</name>
    <dbReference type="NCBI Taxonomy" id="2562237"/>
    <lineage>
        <taxon>Eukaryota</taxon>
        <taxon>Sar</taxon>
        <taxon>Alveolata</taxon>
        <taxon>Dinophyceae</taxon>
        <taxon>Suessiales</taxon>
        <taxon>Symbiodiniaceae</taxon>
        <taxon>Cladocopium</taxon>
    </lineage>
</organism>
<sequence length="146" mass="16469">MATSADHFAHPFAVLAGESVKDLVPTNGKAFRKWTQQNEQDALDEFLEEHKFKRGICAPRSKRSGWIPFMHKEKIYPIHVAAKLGKCDILRILLRAQVDSNQKTSDGRSALDMAREADVNGSHRNVIALLQQPVMFLGVRELMAMK</sequence>